<comment type="caution">
    <text evidence="1">The sequence shown here is derived from an EMBL/GenBank/DDBJ whole genome shotgun (WGS) entry which is preliminary data.</text>
</comment>
<sequence length="50" mass="5742">MISTARADYRSDLASSLVVNFHDILNNVRINKEAVEKTKFFLSLHFTKLS</sequence>
<organism evidence="1 2">
    <name type="scientific">Limosilactobacillus reuteri CF48-3A</name>
    <dbReference type="NCBI Taxonomy" id="525341"/>
    <lineage>
        <taxon>Bacteria</taxon>
        <taxon>Bacillati</taxon>
        <taxon>Bacillota</taxon>
        <taxon>Bacilli</taxon>
        <taxon>Lactobacillales</taxon>
        <taxon>Lactobacillaceae</taxon>
        <taxon>Limosilactobacillus</taxon>
    </lineage>
</organism>
<dbReference type="AlphaFoldDB" id="A0A8D9RWR3"/>
<dbReference type="Proteomes" id="UP000003419">
    <property type="component" value="Unassembled WGS sequence"/>
</dbReference>
<name>A0A8D9RWR3_LIMRT</name>
<protein>
    <submittedName>
        <fullName evidence="1">Uncharacterized protein</fullName>
    </submittedName>
</protein>
<gene>
    <name evidence="1" type="ORF">HMPREF0534_2016</name>
</gene>
<dbReference type="EMBL" id="ACHG01000213">
    <property type="protein sequence ID" value="EEI64642.1"/>
    <property type="molecule type" value="Genomic_DNA"/>
</dbReference>
<evidence type="ECO:0000313" key="2">
    <source>
        <dbReference type="Proteomes" id="UP000003419"/>
    </source>
</evidence>
<reference evidence="1 2" key="1">
    <citation type="submission" date="2009-01" db="EMBL/GenBank/DDBJ databases">
        <authorList>
            <person name="Qin X."/>
            <person name="Bachman B."/>
            <person name="Battles P."/>
            <person name="Bell A."/>
            <person name="Bess C."/>
            <person name="Bickham C."/>
            <person name="Chaboub L."/>
            <person name="Chen D."/>
            <person name="Coyle M."/>
            <person name="Deiros D.R."/>
            <person name="Dinh H."/>
            <person name="Forbes L."/>
            <person name="Fowler G."/>
            <person name="Francisco L."/>
            <person name="Fu Q."/>
            <person name="Gubbala S."/>
            <person name="Hale W."/>
            <person name="Han Y."/>
            <person name="Hemphill L."/>
            <person name="Highlander S.K."/>
            <person name="Hirani K."/>
            <person name="Hogues M."/>
            <person name="Jackson L."/>
            <person name="Jakkamsetti A."/>
            <person name="Javaid M."/>
            <person name="Jiang H."/>
            <person name="Korchina V."/>
            <person name="Kovar C."/>
            <person name="Lara F."/>
            <person name="Lee S."/>
            <person name="Mata R."/>
            <person name="Mathew T."/>
            <person name="Moen C."/>
            <person name="Morales K."/>
            <person name="Munidasa M."/>
            <person name="Nazareth L."/>
            <person name="Ngo R."/>
            <person name="Nguyen L."/>
            <person name="Okwuonu G."/>
            <person name="Ongeri F."/>
            <person name="Patil S."/>
            <person name="Petrosino J."/>
            <person name="Pham C."/>
            <person name="Pham P."/>
            <person name="Pu L.-L."/>
            <person name="Puazo M."/>
            <person name="Raj R."/>
            <person name="Reid J."/>
            <person name="Rouhana J."/>
            <person name="Saada N."/>
            <person name="Shang Y."/>
            <person name="Simmons D."/>
            <person name="Thornton R."/>
            <person name="Warren J."/>
            <person name="Weissenberger G."/>
            <person name="Zhang J."/>
            <person name="Zhang L."/>
            <person name="Zhou C."/>
            <person name="Zhu D."/>
            <person name="Muzny D."/>
            <person name="Worley K."/>
            <person name="Gibbs R."/>
        </authorList>
    </citation>
    <scope>NUCLEOTIDE SEQUENCE [LARGE SCALE GENOMIC DNA]</scope>
    <source>
        <strain evidence="1 2">CF48-3A</strain>
    </source>
</reference>
<evidence type="ECO:0000313" key="1">
    <source>
        <dbReference type="EMBL" id="EEI64642.1"/>
    </source>
</evidence>
<accession>A0A8D9RWR3</accession>
<proteinExistence type="predicted"/>